<dbReference type="Pfam" id="PF00117">
    <property type="entry name" value="GATase"/>
    <property type="match status" value="1"/>
</dbReference>
<dbReference type="InterPro" id="IPR017926">
    <property type="entry name" value="GATASE"/>
</dbReference>
<accession>A0A4V3C2Z8</accession>
<evidence type="ECO:0000259" key="1">
    <source>
        <dbReference type="Pfam" id="PF00117"/>
    </source>
</evidence>
<name>A0A4V3C2Z8_9SPHI</name>
<dbReference type="RefSeq" id="WP_133558419.1">
    <property type="nucleotide sequence ID" value="NZ_SNWM01000005.1"/>
</dbReference>
<dbReference type="EMBL" id="SNWM01000005">
    <property type="protein sequence ID" value="TDO20109.1"/>
    <property type="molecule type" value="Genomic_DNA"/>
</dbReference>
<sequence length="283" mass="32114">MGSNQVKVAVIDMNNGAPNQGMRGIQEILKKYRDEQDIDLQFDIFDLRQHGALPDLNYHIYISSGGPGSPYDGNGSVWEHDFFTLLDQIQSFNDTHETEKKFAFLICHSFQLACLKYGLGKVTNRKSNAFGIFPITLTEAGAEESVFYGLTNPFYSVDSRDWQVIEPDEDVFKARGAAILALEKERPHVDLERCMMAIRFSKEIIGTQFHPEADPVGMKMYLLQEEKKTAIIDNHGIEKYEDMLHSLDDPARITLTQSIILPNFLNEAIQTIRNHDQKIQGAV</sequence>
<reference evidence="2 3" key="1">
    <citation type="submission" date="2019-03" db="EMBL/GenBank/DDBJ databases">
        <title>Genomic Encyclopedia of Archaeal and Bacterial Type Strains, Phase II (KMG-II): from individual species to whole genera.</title>
        <authorList>
            <person name="Goeker M."/>
        </authorList>
    </citation>
    <scope>NUCLEOTIDE SEQUENCE [LARGE SCALE GENOMIC DNA]</scope>
    <source>
        <strain evidence="2 3">DSM 19034</strain>
    </source>
</reference>
<dbReference type="SUPFAM" id="SSF52317">
    <property type="entry name" value="Class I glutamine amidotransferase-like"/>
    <property type="match status" value="1"/>
</dbReference>
<keyword evidence="3" id="KW-1185">Reference proteome</keyword>
<dbReference type="OrthoDB" id="639921at2"/>
<gene>
    <name evidence="2" type="ORF">CLV32_3868</name>
</gene>
<feature type="domain" description="Glutamine amidotransferase" evidence="1">
    <location>
        <begin position="55"/>
        <end position="224"/>
    </location>
</feature>
<proteinExistence type="predicted"/>
<evidence type="ECO:0000313" key="3">
    <source>
        <dbReference type="Proteomes" id="UP000295499"/>
    </source>
</evidence>
<comment type="caution">
    <text evidence="2">The sequence shown here is derived from an EMBL/GenBank/DDBJ whole genome shotgun (WGS) entry which is preliminary data.</text>
</comment>
<dbReference type="Gene3D" id="3.40.50.880">
    <property type="match status" value="1"/>
</dbReference>
<keyword evidence="2" id="KW-0315">Glutamine amidotransferase</keyword>
<keyword evidence="2" id="KW-0808">Transferase</keyword>
<dbReference type="InterPro" id="IPR029062">
    <property type="entry name" value="Class_I_gatase-like"/>
</dbReference>
<dbReference type="AlphaFoldDB" id="A0A4V3C2Z8"/>
<dbReference type="GO" id="GO:0016740">
    <property type="term" value="F:transferase activity"/>
    <property type="evidence" value="ECO:0007669"/>
    <property type="project" value="UniProtKB-KW"/>
</dbReference>
<evidence type="ECO:0000313" key="2">
    <source>
        <dbReference type="EMBL" id="TDO20109.1"/>
    </source>
</evidence>
<organism evidence="2 3">
    <name type="scientific">Pedobacter duraquae</name>
    <dbReference type="NCBI Taxonomy" id="425511"/>
    <lineage>
        <taxon>Bacteria</taxon>
        <taxon>Pseudomonadati</taxon>
        <taxon>Bacteroidota</taxon>
        <taxon>Sphingobacteriia</taxon>
        <taxon>Sphingobacteriales</taxon>
        <taxon>Sphingobacteriaceae</taxon>
        <taxon>Pedobacter</taxon>
    </lineage>
</organism>
<protein>
    <submittedName>
        <fullName evidence="2">GMP synthase-like glutamine amidotransferase</fullName>
    </submittedName>
</protein>
<dbReference type="Proteomes" id="UP000295499">
    <property type="component" value="Unassembled WGS sequence"/>
</dbReference>